<organism evidence="2 3">
    <name type="scientific">Babjeviella inositovora NRRL Y-12698</name>
    <dbReference type="NCBI Taxonomy" id="984486"/>
    <lineage>
        <taxon>Eukaryota</taxon>
        <taxon>Fungi</taxon>
        <taxon>Dikarya</taxon>
        <taxon>Ascomycota</taxon>
        <taxon>Saccharomycotina</taxon>
        <taxon>Pichiomycetes</taxon>
        <taxon>Serinales incertae sedis</taxon>
        <taxon>Babjeviella</taxon>
    </lineage>
</organism>
<name>A0A1E3QL34_9ASCO</name>
<dbReference type="EMBL" id="KV454435">
    <property type="protein sequence ID" value="ODQ78406.1"/>
    <property type="molecule type" value="Genomic_DNA"/>
</dbReference>
<evidence type="ECO:0000313" key="2">
    <source>
        <dbReference type="EMBL" id="ODQ78406.1"/>
    </source>
</evidence>
<evidence type="ECO:0000313" key="3">
    <source>
        <dbReference type="Proteomes" id="UP000094336"/>
    </source>
</evidence>
<keyword evidence="3" id="KW-1185">Reference proteome</keyword>
<gene>
    <name evidence="2" type="ORF">BABINDRAFT_83506</name>
</gene>
<evidence type="ECO:0000256" key="1">
    <source>
        <dbReference type="SAM" id="MobiDB-lite"/>
    </source>
</evidence>
<dbReference type="Proteomes" id="UP000094336">
    <property type="component" value="Unassembled WGS sequence"/>
</dbReference>
<proteinExistence type="predicted"/>
<dbReference type="AlphaFoldDB" id="A0A1E3QL34"/>
<dbReference type="RefSeq" id="XP_018983734.1">
    <property type="nucleotide sequence ID" value="XM_019132783.1"/>
</dbReference>
<protein>
    <submittedName>
        <fullName evidence="2">Uncharacterized protein</fullName>
    </submittedName>
</protein>
<accession>A0A1E3QL34</accession>
<feature type="region of interest" description="Disordered" evidence="1">
    <location>
        <begin position="1"/>
        <end position="26"/>
    </location>
</feature>
<dbReference type="GeneID" id="30150636"/>
<sequence>MRPMTQHRSSVGPRTPAHGDNAERLQPAGCCSLITTNLSKRTAGYADRGLEIQLVNQNRLVAGGGVCIATP</sequence>
<reference evidence="3" key="1">
    <citation type="submission" date="2016-05" db="EMBL/GenBank/DDBJ databases">
        <title>Comparative genomics of biotechnologically important yeasts.</title>
        <authorList>
            <consortium name="DOE Joint Genome Institute"/>
            <person name="Riley R."/>
            <person name="Haridas S."/>
            <person name="Wolfe K.H."/>
            <person name="Lopes M.R."/>
            <person name="Hittinger C.T."/>
            <person name="Goker M."/>
            <person name="Salamov A."/>
            <person name="Wisecaver J."/>
            <person name="Long T.M."/>
            <person name="Aerts A.L."/>
            <person name="Barry K."/>
            <person name="Choi C."/>
            <person name="Clum A."/>
            <person name="Coughlan A.Y."/>
            <person name="Deshpande S."/>
            <person name="Douglass A.P."/>
            <person name="Hanson S.J."/>
            <person name="Klenk H.-P."/>
            <person name="Labutti K."/>
            <person name="Lapidus A."/>
            <person name="Lindquist E."/>
            <person name="Lipzen A."/>
            <person name="Meier-Kolthoff J.P."/>
            <person name="Ohm R.A."/>
            <person name="Otillar R.P."/>
            <person name="Pangilinan J."/>
            <person name="Peng Y."/>
            <person name="Rokas A."/>
            <person name="Rosa C.A."/>
            <person name="Scheuner C."/>
            <person name="Sibirny A.A."/>
            <person name="Slot J.C."/>
            <person name="Stielow J.B."/>
            <person name="Sun H."/>
            <person name="Kurtzman C.P."/>
            <person name="Blackwell M."/>
            <person name="Grigoriev I.V."/>
            <person name="Jeffries T.W."/>
        </authorList>
    </citation>
    <scope>NUCLEOTIDE SEQUENCE [LARGE SCALE GENOMIC DNA]</scope>
    <source>
        <strain evidence="3">NRRL Y-12698</strain>
    </source>
</reference>